<gene>
    <name evidence="1" type="ORF">HPB47_007556</name>
</gene>
<dbReference type="EMBL" id="JABSTQ010011090">
    <property type="protein sequence ID" value="KAG0415280.1"/>
    <property type="molecule type" value="Genomic_DNA"/>
</dbReference>
<accession>A0AC60P799</accession>
<keyword evidence="2" id="KW-1185">Reference proteome</keyword>
<sequence>MADTHCHSADSSDGWMDMSALVGALVRASEKAAALARACRAEEELFSLLVEEKGEADKNPRFLRDFKTLADVLIQEMVRHDLSQLDSGFGARVKGEESNQFTNGLGETICVEVCPTPEETTELLARVLDGNREAAGKLACVVHSDIDSPEEVCLPNAGKIDLGNHGVWIDPIDSTSEYIGGHWGEEDGSGLVPSGLQCVCVLIGVHTLAEGAPVVGVVNQPFHHLDHRGRPVGRCYWAVASVPSPVMSRSITRDEDKAASQRHRPIVLLSVGESEAVIEMLQNKGFEVKFAAGAGYKLLCVVLQRVDVYLLSKGTTFRWDTCAPHALLAARDIPLHRFRDISLSVTALSSTPEVGALNYAQPDGVLESLGPSAKWRNSGCLFACLNPIHAAAVDDILRTLAVAALSDLA</sequence>
<comment type="caution">
    <text evidence="1">The sequence shown here is derived from an EMBL/GenBank/DDBJ whole genome shotgun (WGS) entry which is preliminary data.</text>
</comment>
<evidence type="ECO:0000313" key="1">
    <source>
        <dbReference type="EMBL" id="KAG0415280.1"/>
    </source>
</evidence>
<reference evidence="1 2" key="1">
    <citation type="journal article" date="2020" name="Cell">
        <title>Large-Scale Comparative Analyses of Tick Genomes Elucidate Their Genetic Diversity and Vector Capacities.</title>
        <authorList>
            <consortium name="Tick Genome and Microbiome Consortium (TIGMIC)"/>
            <person name="Jia N."/>
            <person name="Wang J."/>
            <person name="Shi W."/>
            <person name="Du L."/>
            <person name="Sun Y."/>
            <person name="Zhan W."/>
            <person name="Jiang J.F."/>
            <person name="Wang Q."/>
            <person name="Zhang B."/>
            <person name="Ji P."/>
            <person name="Bell-Sakyi L."/>
            <person name="Cui X.M."/>
            <person name="Yuan T.T."/>
            <person name="Jiang B.G."/>
            <person name="Yang W.F."/>
            <person name="Lam T.T."/>
            <person name="Chang Q.C."/>
            <person name="Ding S.J."/>
            <person name="Wang X.J."/>
            <person name="Zhu J.G."/>
            <person name="Ruan X.D."/>
            <person name="Zhao L."/>
            <person name="Wei J.T."/>
            <person name="Ye R.Z."/>
            <person name="Que T.C."/>
            <person name="Du C.H."/>
            <person name="Zhou Y.H."/>
            <person name="Cheng J.X."/>
            <person name="Dai P.F."/>
            <person name="Guo W.B."/>
            <person name="Han X.H."/>
            <person name="Huang E.J."/>
            <person name="Li L.F."/>
            <person name="Wei W."/>
            <person name="Gao Y.C."/>
            <person name="Liu J.Z."/>
            <person name="Shao H.Z."/>
            <person name="Wang X."/>
            <person name="Wang C.C."/>
            <person name="Yang T.C."/>
            <person name="Huo Q.B."/>
            <person name="Li W."/>
            <person name="Chen H.Y."/>
            <person name="Chen S.E."/>
            <person name="Zhou L.G."/>
            <person name="Ni X.B."/>
            <person name="Tian J.H."/>
            <person name="Sheng Y."/>
            <person name="Liu T."/>
            <person name="Pan Y.S."/>
            <person name="Xia L.Y."/>
            <person name="Li J."/>
            <person name="Zhao F."/>
            <person name="Cao W.C."/>
        </authorList>
    </citation>
    <scope>NUCLEOTIDE SEQUENCE [LARGE SCALE GENOMIC DNA]</scope>
    <source>
        <strain evidence="1">Iper-2018</strain>
    </source>
</reference>
<evidence type="ECO:0000313" key="2">
    <source>
        <dbReference type="Proteomes" id="UP000805193"/>
    </source>
</evidence>
<name>A0AC60P799_IXOPE</name>
<organism evidence="1 2">
    <name type="scientific">Ixodes persulcatus</name>
    <name type="common">Taiga tick</name>
    <dbReference type="NCBI Taxonomy" id="34615"/>
    <lineage>
        <taxon>Eukaryota</taxon>
        <taxon>Metazoa</taxon>
        <taxon>Ecdysozoa</taxon>
        <taxon>Arthropoda</taxon>
        <taxon>Chelicerata</taxon>
        <taxon>Arachnida</taxon>
        <taxon>Acari</taxon>
        <taxon>Parasitiformes</taxon>
        <taxon>Ixodida</taxon>
        <taxon>Ixodoidea</taxon>
        <taxon>Ixodidae</taxon>
        <taxon>Ixodinae</taxon>
        <taxon>Ixodes</taxon>
    </lineage>
</organism>
<dbReference type="Proteomes" id="UP000805193">
    <property type="component" value="Unassembled WGS sequence"/>
</dbReference>
<proteinExistence type="predicted"/>
<protein>
    <submittedName>
        <fullName evidence="1">Uncharacterized protein</fullName>
    </submittedName>
</protein>